<gene>
    <name evidence="1" type="ORF">LN736_06210</name>
</gene>
<proteinExistence type="predicted"/>
<protein>
    <recommendedName>
        <fullName evidence="3">PRC-barrel domain-containing protein</fullName>
    </recommendedName>
</protein>
<sequence>METKNNSEYKFLNKFLEDNCIDKDKIVIQEVKIFKCWVDIFVVEKEKGKSAIILTKGHGKLEAPITKINTESIILNDVEISKIQGVI</sequence>
<evidence type="ECO:0008006" key="3">
    <source>
        <dbReference type="Google" id="ProtNLM"/>
    </source>
</evidence>
<organism evidence="1 2">
    <name type="scientific">Clostridium aromativorans</name>
    <dbReference type="NCBI Taxonomy" id="2836848"/>
    <lineage>
        <taxon>Bacteria</taxon>
        <taxon>Bacillati</taxon>
        <taxon>Bacillota</taxon>
        <taxon>Clostridia</taxon>
        <taxon>Eubacteriales</taxon>
        <taxon>Clostridiaceae</taxon>
        <taxon>Clostridium</taxon>
    </lineage>
</organism>
<dbReference type="EMBL" id="JAJJPB010000005">
    <property type="protein sequence ID" value="MCC9294450.1"/>
    <property type="molecule type" value="Genomic_DNA"/>
</dbReference>
<comment type="caution">
    <text evidence="1">The sequence shown here is derived from an EMBL/GenBank/DDBJ whole genome shotgun (WGS) entry which is preliminary data.</text>
</comment>
<accession>A0ABS8N3X2</accession>
<evidence type="ECO:0000313" key="2">
    <source>
        <dbReference type="Proteomes" id="UP001165422"/>
    </source>
</evidence>
<dbReference type="RefSeq" id="WP_229981215.1">
    <property type="nucleotide sequence ID" value="NZ_JAJJPB010000005.1"/>
</dbReference>
<name>A0ABS8N3X2_9CLOT</name>
<reference evidence="1" key="1">
    <citation type="submission" date="2021-11" db="EMBL/GenBank/DDBJ databases">
        <authorList>
            <person name="Qingchun L."/>
            <person name="Dong Z."/>
            <person name="Zongwei Q."/>
            <person name="Jia Z."/>
            <person name="Duotao L."/>
        </authorList>
    </citation>
    <scope>NUCLEOTIDE SEQUENCE</scope>
    <source>
        <strain evidence="1">WLY-B-L2</strain>
    </source>
</reference>
<keyword evidence="2" id="KW-1185">Reference proteome</keyword>
<dbReference type="Proteomes" id="UP001165422">
    <property type="component" value="Unassembled WGS sequence"/>
</dbReference>
<evidence type="ECO:0000313" key="1">
    <source>
        <dbReference type="EMBL" id="MCC9294450.1"/>
    </source>
</evidence>